<feature type="domain" description="Extensin-like C-terminal" evidence="2">
    <location>
        <begin position="62"/>
        <end position="233"/>
    </location>
</feature>
<gene>
    <name evidence="3" type="ORF">GCM10011503_03550</name>
</gene>
<name>A0ABQ1J2E7_9PROT</name>
<organism evidence="3 4">
    <name type="scientific">Henriciella pelagia</name>
    <dbReference type="NCBI Taxonomy" id="1977912"/>
    <lineage>
        <taxon>Bacteria</taxon>
        <taxon>Pseudomonadati</taxon>
        <taxon>Pseudomonadota</taxon>
        <taxon>Alphaproteobacteria</taxon>
        <taxon>Hyphomonadales</taxon>
        <taxon>Hyphomonadaceae</taxon>
        <taxon>Henriciella</taxon>
    </lineage>
</organism>
<keyword evidence="4" id="KW-1185">Reference proteome</keyword>
<evidence type="ECO:0000313" key="3">
    <source>
        <dbReference type="EMBL" id="GGB58435.1"/>
    </source>
</evidence>
<proteinExistence type="predicted"/>
<dbReference type="EMBL" id="BMKF01000001">
    <property type="protein sequence ID" value="GGB58435.1"/>
    <property type="molecule type" value="Genomic_DNA"/>
</dbReference>
<evidence type="ECO:0000259" key="2">
    <source>
        <dbReference type="Pfam" id="PF06904"/>
    </source>
</evidence>
<evidence type="ECO:0000313" key="4">
    <source>
        <dbReference type="Proteomes" id="UP000628854"/>
    </source>
</evidence>
<dbReference type="InterPro" id="IPR009683">
    <property type="entry name" value="Extensin-like_C"/>
</dbReference>
<dbReference type="Pfam" id="PF06904">
    <property type="entry name" value="Extensin-like_C"/>
    <property type="match status" value="1"/>
</dbReference>
<feature type="transmembrane region" description="Helical" evidence="1">
    <location>
        <begin position="12"/>
        <end position="29"/>
    </location>
</feature>
<evidence type="ECO:0000256" key="1">
    <source>
        <dbReference type="SAM" id="Phobius"/>
    </source>
</evidence>
<dbReference type="Proteomes" id="UP000628854">
    <property type="component" value="Unassembled WGS sequence"/>
</dbReference>
<reference evidence="4" key="1">
    <citation type="journal article" date="2019" name="Int. J. Syst. Evol. Microbiol.">
        <title>The Global Catalogue of Microorganisms (GCM) 10K type strain sequencing project: providing services to taxonomists for standard genome sequencing and annotation.</title>
        <authorList>
            <consortium name="The Broad Institute Genomics Platform"/>
            <consortium name="The Broad Institute Genome Sequencing Center for Infectious Disease"/>
            <person name="Wu L."/>
            <person name="Ma J."/>
        </authorList>
    </citation>
    <scope>NUCLEOTIDE SEQUENCE [LARGE SCALE GENOMIC DNA]</scope>
    <source>
        <strain evidence="4">CGMCC 1.15928</strain>
    </source>
</reference>
<keyword evidence="1" id="KW-1133">Transmembrane helix</keyword>
<accession>A0ABQ1J2E7</accession>
<protein>
    <recommendedName>
        <fullName evidence="2">Extensin-like C-terminal domain-containing protein</fullName>
    </recommendedName>
</protein>
<comment type="caution">
    <text evidence="3">The sequence shown here is derived from an EMBL/GenBank/DDBJ whole genome shotgun (WGS) entry which is preliminary data.</text>
</comment>
<keyword evidence="1" id="KW-0472">Membrane</keyword>
<dbReference type="RefSeq" id="WP_084393874.1">
    <property type="nucleotide sequence ID" value="NZ_BMKF01000001.1"/>
</dbReference>
<keyword evidence="1" id="KW-0812">Transmembrane</keyword>
<sequence>MNNTLQRTIKQVGIIAIVVFTIFIANRYLPAQHNPLRPISLNDPIGVATHFKLQRIKADTDLCYDLLLKAGVEYTLLSNEDASTERCPLSRTAVLNNSTLPYSVAPLKMTCHQMASLYVWEREIVGPAAEDILGSPVEEVLTYGSFSCRTIAGSNRLSEHGRANAIDIRGFRLADGRTVNVRRHWREDSDLGAFLDAVHDGGCRLFSVVLGPDYNAAHADHFHFDMGNASICR</sequence>